<organism evidence="6 7">
    <name type="scientific">Victivallis vadensis</name>
    <dbReference type="NCBI Taxonomy" id="172901"/>
    <lineage>
        <taxon>Bacteria</taxon>
        <taxon>Pseudomonadati</taxon>
        <taxon>Lentisphaerota</taxon>
        <taxon>Lentisphaeria</taxon>
        <taxon>Victivallales</taxon>
        <taxon>Victivallaceae</taxon>
        <taxon>Victivallis</taxon>
    </lineage>
</organism>
<dbReference type="Proteomes" id="UP000576225">
    <property type="component" value="Unassembled WGS sequence"/>
</dbReference>
<dbReference type="InterPro" id="IPR049166">
    <property type="entry name" value="GH39_cat"/>
</dbReference>
<protein>
    <recommendedName>
        <fullName evidence="5">Glycosyl hydrolases family 39 N-terminal catalytic domain-containing protein</fullName>
    </recommendedName>
</protein>
<comment type="similarity">
    <text evidence="1">Belongs to the glycosyl hydrolase 39 family.</text>
</comment>
<dbReference type="AlphaFoldDB" id="A0A848AXH4"/>
<keyword evidence="3" id="KW-0326">Glycosidase</keyword>
<evidence type="ECO:0000256" key="2">
    <source>
        <dbReference type="ARBA" id="ARBA00022801"/>
    </source>
</evidence>
<reference evidence="6 7" key="1">
    <citation type="submission" date="2020-04" db="EMBL/GenBank/DDBJ databases">
        <authorList>
            <person name="Hitch T.C.A."/>
            <person name="Wylensek D."/>
            <person name="Clavel T."/>
        </authorList>
    </citation>
    <scope>NUCLEOTIDE SEQUENCE [LARGE SCALE GENOMIC DNA]</scope>
    <source>
        <strain evidence="6 7">COR2-253-APC-1A</strain>
    </source>
</reference>
<comment type="caution">
    <text evidence="6">The sequence shown here is derived from an EMBL/GenBank/DDBJ whole genome shotgun (WGS) entry which is preliminary data.</text>
</comment>
<evidence type="ECO:0000259" key="5">
    <source>
        <dbReference type="Pfam" id="PF01229"/>
    </source>
</evidence>
<feature type="chain" id="PRO_5032547666" description="Glycosyl hydrolases family 39 N-terminal catalytic domain-containing protein" evidence="4">
    <location>
        <begin position="21"/>
        <end position="618"/>
    </location>
</feature>
<gene>
    <name evidence="6" type="ORF">HF882_02340</name>
</gene>
<evidence type="ECO:0000256" key="3">
    <source>
        <dbReference type="ARBA" id="ARBA00023295"/>
    </source>
</evidence>
<proteinExistence type="inferred from homology"/>
<dbReference type="InterPro" id="IPR051923">
    <property type="entry name" value="Glycosyl_Hydrolase_39"/>
</dbReference>
<dbReference type="PANTHER" id="PTHR12631:SF10">
    <property type="entry name" value="BETA-XYLOSIDASE-LIKE PROTEIN-RELATED"/>
    <property type="match status" value="1"/>
</dbReference>
<name>A0A848AXH4_9BACT</name>
<evidence type="ECO:0000256" key="4">
    <source>
        <dbReference type="SAM" id="SignalP"/>
    </source>
</evidence>
<sequence>MSLKLNGPLAALFAAGLSLSAAEILNDPHGVCAHVSRAELAVAPQEFDRLREADIRWVRTDFDWSGIEKRQGDWNYAHLDKLTALAAGSGINLLPILDYDVPWATPAWKNPDVWGAYVRRTVSRYAKQLRYWEVWNEQNHERFWRDTPNGKNYVPLLKRAYEEIKAIDPALTVLYGGTAGVPLSYIEDSLAAGAGNCFDVMNIHPYHWQGTPELLIRDLKDLKALMKKYRIDKPIWITEVGWSTARSSAFYRQVLPAVFRRAGIDPAQVTAAVIEESAGMSNFNPEFNLPGFKAIDRIGFDQLEHLDAGQYPVLVPAVGEEFPARYIPALVEYVKHGGTLLLPSGLPFYYALQPDGEGGTRKVRVNAKYLSRFHIGWDAWWTKQGVPKKETYQKPAPEFAGKFEAGFNPAGRFLHDRNLKGNDRFIPVIEAGAGSYKGAVAALYKLDSDLKGNIIVCTATSAFETVPEERQAELLPRTYLIALANGVERVFWYNFRSGEWSPDAREAHFGIVRRNLEAKPAFTAYRTLTKLCPSGSTVPELTRSNGVYTASWRRPDGVRVHALWTAHQPQPVKLEIDGQNVKALNHLGEEQPLPGGTFTARPAPLYLEGAESMTVQGL</sequence>
<keyword evidence="2" id="KW-0378">Hydrolase</keyword>
<evidence type="ECO:0000313" key="6">
    <source>
        <dbReference type="EMBL" id="NMD85416.1"/>
    </source>
</evidence>
<evidence type="ECO:0000313" key="7">
    <source>
        <dbReference type="Proteomes" id="UP000576225"/>
    </source>
</evidence>
<dbReference type="Gene3D" id="3.20.20.80">
    <property type="entry name" value="Glycosidases"/>
    <property type="match status" value="2"/>
</dbReference>
<keyword evidence="4" id="KW-0732">Signal</keyword>
<feature type="domain" description="Glycosyl hydrolases family 39 N-terminal catalytic" evidence="5">
    <location>
        <begin position="113"/>
        <end position="191"/>
    </location>
</feature>
<dbReference type="RefSeq" id="WP_168961450.1">
    <property type="nucleotide sequence ID" value="NZ_JABAEW010000003.1"/>
</dbReference>
<dbReference type="InterPro" id="IPR017853">
    <property type="entry name" value="GH"/>
</dbReference>
<feature type="signal peptide" evidence="4">
    <location>
        <begin position="1"/>
        <end position="20"/>
    </location>
</feature>
<dbReference type="SUPFAM" id="SSF51445">
    <property type="entry name" value="(Trans)glycosidases"/>
    <property type="match status" value="1"/>
</dbReference>
<dbReference type="GO" id="GO:0004553">
    <property type="term" value="F:hydrolase activity, hydrolyzing O-glycosyl compounds"/>
    <property type="evidence" value="ECO:0007669"/>
    <property type="project" value="TreeGrafter"/>
</dbReference>
<accession>A0A848AXH4</accession>
<evidence type="ECO:0000256" key="1">
    <source>
        <dbReference type="ARBA" id="ARBA00008875"/>
    </source>
</evidence>
<dbReference type="EMBL" id="JABAEW010000003">
    <property type="protein sequence ID" value="NMD85416.1"/>
    <property type="molecule type" value="Genomic_DNA"/>
</dbReference>
<dbReference type="Pfam" id="PF01229">
    <property type="entry name" value="Glyco_hydro_39"/>
    <property type="match status" value="1"/>
</dbReference>
<dbReference type="PANTHER" id="PTHR12631">
    <property type="entry name" value="ALPHA-L-IDURONIDASE"/>
    <property type="match status" value="1"/>
</dbReference>